<dbReference type="InterPro" id="IPR008972">
    <property type="entry name" value="Cupredoxin"/>
</dbReference>
<accession>A0ABS3R752</accession>
<dbReference type="EMBL" id="JAGEOK010000022">
    <property type="protein sequence ID" value="MBO2441996.1"/>
    <property type="molecule type" value="Genomic_DNA"/>
</dbReference>
<dbReference type="Proteomes" id="UP000666915">
    <property type="component" value="Unassembled WGS sequence"/>
</dbReference>
<evidence type="ECO:0000313" key="4">
    <source>
        <dbReference type="Proteomes" id="UP000666915"/>
    </source>
</evidence>
<feature type="transmembrane region" description="Helical" evidence="1">
    <location>
        <begin position="57"/>
        <end position="78"/>
    </location>
</feature>
<feature type="transmembrane region" description="Helical" evidence="1">
    <location>
        <begin position="27"/>
        <end position="45"/>
    </location>
</feature>
<keyword evidence="1" id="KW-0472">Membrane</keyword>
<gene>
    <name evidence="3" type="ORF">J4557_31180</name>
</gene>
<evidence type="ECO:0000256" key="1">
    <source>
        <dbReference type="SAM" id="Phobius"/>
    </source>
</evidence>
<dbReference type="Gene3D" id="2.60.40.420">
    <property type="entry name" value="Cupredoxins - blue copper proteins"/>
    <property type="match status" value="1"/>
</dbReference>
<evidence type="ECO:0000259" key="2">
    <source>
        <dbReference type="Pfam" id="PF13386"/>
    </source>
</evidence>
<dbReference type="PANTHER" id="PTHR42208:SF1">
    <property type="entry name" value="HEAVY METAL TRANSPORTER"/>
    <property type="match status" value="1"/>
</dbReference>
<protein>
    <submittedName>
        <fullName evidence="3">Sulfite exporter TauE/SafE family protein</fullName>
    </submittedName>
</protein>
<dbReference type="InterPro" id="IPR039447">
    <property type="entry name" value="UreH-like_TM_dom"/>
</dbReference>
<organism evidence="3 4">
    <name type="scientific">Actinomadura nitritigenes</name>
    <dbReference type="NCBI Taxonomy" id="134602"/>
    <lineage>
        <taxon>Bacteria</taxon>
        <taxon>Bacillati</taxon>
        <taxon>Actinomycetota</taxon>
        <taxon>Actinomycetes</taxon>
        <taxon>Streptosporangiales</taxon>
        <taxon>Thermomonosporaceae</taxon>
        <taxon>Actinomadura</taxon>
    </lineage>
</organism>
<proteinExistence type="predicted"/>
<keyword evidence="1" id="KW-0812">Transmembrane</keyword>
<keyword evidence="4" id="KW-1185">Reference proteome</keyword>
<feature type="transmembrane region" description="Helical" evidence="1">
    <location>
        <begin position="173"/>
        <end position="197"/>
    </location>
</feature>
<feature type="transmembrane region" description="Helical" evidence="1">
    <location>
        <begin position="209"/>
        <end position="226"/>
    </location>
</feature>
<name>A0ABS3R752_9ACTN</name>
<feature type="transmembrane region" description="Helical" evidence="1">
    <location>
        <begin position="84"/>
        <end position="106"/>
    </location>
</feature>
<feature type="transmembrane region" description="Helical" evidence="1">
    <location>
        <begin position="146"/>
        <end position="167"/>
    </location>
</feature>
<sequence length="344" mass="34363">MDVAGLFLAGAGAGLLAGGTTCAATQIGLLTGAVGGAAGAGSGSAGARPVRQVSVFLAAKLVSHVALGALLGLAGGAVQPGPRVRGALLAAAAAALALFALDLLGFRPVRRLLRRGRGPSPEAGEGEGEGEDACHALPRGRSRRPAMLGAATVLVPCGLTLSAELLAVTSRSVLGGAVVMGAFVLGTAPLFGLIGVTVGRAMALLRGRLTALLAVALLAVSGWTLLSGLRLGGWLPSGGGATAAADSARFVRTDASGTQVVTVWALNQGYRPALLTARAGVHTVLVLRTRHTSGHMRVFTLPSRGRDVYLPATGETRVDLGAPAPGRMPFMCASGHFPGAITFR</sequence>
<evidence type="ECO:0000313" key="3">
    <source>
        <dbReference type="EMBL" id="MBO2441996.1"/>
    </source>
</evidence>
<dbReference type="RefSeq" id="WP_208270327.1">
    <property type="nucleotide sequence ID" value="NZ_BAAAGM010000098.1"/>
</dbReference>
<dbReference type="Pfam" id="PF13386">
    <property type="entry name" value="DsbD_2"/>
    <property type="match status" value="1"/>
</dbReference>
<dbReference type="PANTHER" id="PTHR42208">
    <property type="entry name" value="HEAVY METAL TRANSPORTER-RELATED"/>
    <property type="match status" value="1"/>
</dbReference>
<keyword evidence="1" id="KW-1133">Transmembrane helix</keyword>
<feature type="domain" description="Urease accessory protein UreH-like transmembrane" evidence="2">
    <location>
        <begin position="18"/>
        <end position="222"/>
    </location>
</feature>
<comment type="caution">
    <text evidence="3">The sequence shown here is derived from an EMBL/GenBank/DDBJ whole genome shotgun (WGS) entry which is preliminary data.</text>
</comment>
<reference evidence="3 4" key="1">
    <citation type="submission" date="2021-03" db="EMBL/GenBank/DDBJ databases">
        <authorList>
            <person name="Kanchanasin P."/>
            <person name="Saeng-In P."/>
            <person name="Phongsopitanun W."/>
            <person name="Yuki M."/>
            <person name="Kudo T."/>
            <person name="Ohkuma M."/>
            <person name="Tanasupawat S."/>
        </authorList>
    </citation>
    <scope>NUCLEOTIDE SEQUENCE [LARGE SCALE GENOMIC DNA]</scope>
    <source>
        <strain evidence="3 4">L46</strain>
    </source>
</reference>